<keyword evidence="7" id="KW-1185">Reference proteome</keyword>
<evidence type="ECO:0000256" key="4">
    <source>
        <dbReference type="ARBA" id="ARBA00022679"/>
    </source>
</evidence>
<evidence type="ECO:0000313" key="6">
    <source>
        <dbReference type="EMBL" id="EHG23496.1"/>
    </source>
</evidence>
<evidence type="ECO:0000256" key="3">
    <source>
        <dbReference type="ARBA" id="ARBA00022676"/>
    </source>
</evidence>
<name>A0ABN0DN03_9FIRM</name>
<proteinExistence type="inferred from homology"/>
<feature type="domain" description="Glycosyltransferase 2-like" evidence="5">
    <location>
        <begin position="5"/>
        <end position="137"/>
    </location>
</feature>
<dbReference type="PANTHER" id="PTHR43179">
    <property type="entry name" value="RHAMNOSYLTRANSFERASE WBBL"/>
    <property type="match status" value="1"/>
</dbReference>
<dbReference type="RefSeq" id="WP_006696964.1">
    <property type="nucleotide sequence ID" value="NZ_JH376861.1"/>
</dbReference>
<sequence length="455" mass="51108">MAKLSIIIPVYNMKEQERQCLLSIRQTVRLPYEIIVVDDGSSADERISDAGTADNVRILHSDEHRGFSHAVNMGIQASVGEVVLFLHADTRLAPHTVEDMLDALIADSALGAVSAVAARTYERAQLILDTTYQSWESFAEVAGEIRERGASPHPEILTEMFALMARRDAVNAAGPLDEQYQVPALAAYDYTVRMTRAGYGIASLPSVYVHHVESVHDQNQEEYDRQREKERESFHVKWNVSLDYSFYARIDLFPLMNLTREGLRVLEIGCACGATLREIKMHNPTAELYGVELNEHAAAIAAPFAEILSMNVENLDPAKIPERFDYIIMGDVIEHLLDPWTALANMRELLAPGGAVIASIPNVAHISNVYNLLSGYWSYQDMGLLDRTHYRFFTRREIIKLFENAQLSVEQIQSKQISFPEGGAAIRDELLSLKNISVDPLDLDTYQWLVCGRRA</sequence>
<dbReference type="SUPFAM" id="SSF53448">
    <property type="entry name" value="Nucleotide-diphospho-sugar transferases"/>
    <property type="match status" value="1"/>
</dbReference>
<dbReference type="PANTHER" id="PTHR43179:SF12">
    <property type="entry name" value="GALACTOFURANOSYLTRANSFERASE GLFT2"/>
    <property type="match status" value="1"/>
</dbReference>
<reference evidence="6 7" key="1">
    <citation type="submission" date="2011-08" db="EMBL/GenBank/DDBJ databases">
        <title>The Genome Sequence of Selenomonas noxia F0398.</title>
        <authorList>
            <consortium name="The Broad Institute Genome Sequencing Platform"/>
            <person name="Earl A."/>
            <person name="Ward D."/>
            <person name="Feldgarden M."/>
            <person name="Gevers D."/>
            <person name="Izard J."/>
            <person name="Ganesan A."/>
            <person name="Blanton J.M."/>
            <person name="Baranova O.V."/>
            <person name="Tanner A.C."/>
            <person name="Dewhirst F.E."/>
            <person name="Young S.K."/>
            <person name="Zeng Q."/>
            <person name="Gargeya S."/>
            <person name="Fitzgerald M."/>
            <person name="Haas B."/>
            <person name="Abouelleil A."/>
            <person name="Alvarado L."/>
            <person name="Arachchi H.M."/>
            <person name="Berlin A."/>
            <person name="Brown A."/>
            <person name="Chapman S.B."/>
            <person name="Chen Z."/>
            <person name="Dunbar C."/>
            <person name="Freedman E."/>
            <person name="Gearin G."/>
            <person name="Gellesch M."/>
            <person name="Goldberg J."/>
            <person name="Griggs A."/>
            <person name="Gujja S."/>
            <person name="Heiman D."/>
            <person name="Howarth C."/>
            <person name="Larson L."/>
            <person name="Lui A."/>
            <person name="MacDonald P.J.P."/>
            <person name="Montmayeur A."/>
            <person name="Murphy C."/>
            <person name="Neiman D."/>
            <person name="Pearson M."/>
            <person name="Priest M."/>
            <person name="Roberts A."/>
            <person name="Saif S."/>
            <person name="Shea T."/>
            <person name="Shenoy N."/>
            <person name="Sisk P."/>
            <person name="Stolte C."/>
            <person name="Sykes S."/>
            <person name="Wortman J."/>
            <person name="Nusbaum C."/>
            <person name="Birren B."/>
        </authorList>
    </citation>
    <scope>NUCLEOTIDE SEQUENCE [LARGE SCALE GENOMIC DNA]</scope>
    <source>
        <strain evidence="6 7">F0398</strain>
    </source>
</reference>
<comment type="pathway">
    <text evidence="1">Cell wall biogenesis; cell wall polysaccharide biosynthesis.</text>
</comment>
<dbReference type="Gene3D" id="3.90.550.10">
    <property type="entry name" value="Spore Coat Polysaccharide Biosynthesis Protein SpsA, Chain A"/>
    <property type="match status" value="1"/>
</dbReference>
<comment type="caution">
    <text evidence="6">The sequence shown here is derived from an EMBL/GenBank/DDBJ whole genome shotgun (WGS) entry which is preliminary data.</text>
</comment>
<dbReference type="Gene3D" id="3.40.50.150">
    <property type="entry name" value="Vaccinia Virus protein VP39"/>
    <property type="match status" value="1"/>
</dbReference>
<dbReference type="InterPro" id="IPR029063">
    <property type="entry name" value="SAM-dependent_MTases_sf"/>
</dbReference>
<protein>
    <recommendedName>
        <fullName evidence="5">Glycosyltransferase 2-like domain-containing protein</fullName>
    </recommendedName>
</protein>
<dbReference type="SUPFAM" id="SSF53335">
    <property type="entry name" value="S-adenosyl-L-methionine-dependent methyltransferases"/>
    <property type="match status" value="1"/>
</dbReference>
<keyword evidence="3" id="KW-0328">Glycosyltransferase</keyword>
<accession>A0ABN0DN03</accession>
<dbReference type="Proteomes" id="UP000003175">
    <property type="component" value="Unassembled WGS sequence"/>
</dbReference>
<evidence type="ECO:0000256" key="2">
    <source>
        <dbReference type="ARBA" id="ARBA00006739"/>
    </source>
</evidence>
<dbReference type="Pfam" id="PF13489">
    <property type="entry name" value="Methyltransf_23"/>
    <property type="match status" value="1"/>
</dbReference>
<dbReference type="InterPro" id="IPR029044">
    <property type="entry name" value="Nucleotide-diphossugar_trans"/>
</dbReference>
<evidence type="ECO:0000259" key="5">
    <source>
        <dbReference type="Pfam" id="PF00535"/>
    </source>
</evidence>
<dbReference type="Pfam" id="PF00535">
    <property type="entry name" value="Glycos_transf_2"/>
    <property type="match status" value="1"/>
</dbReference>
<evidence type="ECO:0000313" key="7">
    <source>
        <dbReference type="Proteomes" id="UP000003175"/>
    </source>
</evidence>
<dbReference type="InterPro" id="IPR001173">
    <property type="entry name" value="Glyco_trans_2-like"/>
</dbReference>
<dbReference type="EMBL" id="ADGH01000018">
    <property type="protein sequence ID" value="EHG23496.1"/>
    <property type="molecule type" value="Genomic_DNA"/>
</dbReference>
<gene>
    <name evidence="6" type="ORF">HMPREF9432_01772</name>
</gene>
<dbReference type="CDD" id="cd02440">
    <property type="entry name" value="AdoMet_MTases"/>
    <property type="match status" value="1"/>
</dbReference>
<comment type="similarity">
    <text evidence="2">Belongs to the glycosyltransferase 2 family.</text>
</comment>
<organism evidence="6 7">
    <name type="scientific">Selenomonas noxia F0398</name>
    <dbReference type="NCBI Taxonomy" id="702437"/>
    <lineage>
        <taxon>Bacteria</taxon>
        <taxon>Bacillati</taxon>
        <taxon>Bacillota</taxon>
        <taxon>Negativicutes</taxon>
        <taxon>Selenomonadales</taxon>
        <taxon>Selenomonadaceae</taxon>
        <taxon>Selenomonas</taxon>
    </lineage>
</organism>
<evidence type="ECO:0000256" key="1">
    <source>
        <dbReference type="ARBA" id="ARBA00004776"/>
    </source>
</evidence>
<keyword evidence="4" id="KW-0808">Transferase</keyword>